<gene>
    <name evidence="2" type="ORF">ABID21_004839</name>
</gene>
<dbReference type="Proteomes" id="UP001549031">
    <property type="component" value="Unassembled WGS sequence"/>
</dbReference>
<evidence type="ECO:0000313" key="2">
    <source>
        <dbReference type="EMBL" id="MET3588701.1"/>
    </source>
</evidence>
<accession>A0ABV2HDU8</accession>
<proteinExistence type="predicted"/>
<evidence type="ECO:0000256" key="1">
    <source>
        <dbReference type="SAM" id="MobiDB-lite"/>
    </source>
</evidence>
<keyword evidence="3" id="KW-1185">Reference proteome</keyword>
<name>A0ABV2HDU8_9HYPH</name>
<comment type="caution">
    <text evidence="2">The sequence shown here is derived from an EMBL/GenBank/DDBJ whole genome shotgun (WGS) entry which is preliminary data.</text>
</comment>
<protein>
    <submittedName>
        <fullName evidence="2">Uncharacterized protein</fullName>
    </submittedName>
</protein>
<organism evidence="2 3">
    <name type="scientific">Pseudorhizobium tarimense</name>
    <dbReference type="NCBI Taxonomy" id="1079109"/>
    <lineage>
        <taxon>Bacteria</taxon>
        <taxon>Pseudomonadati</taxon>
        <taxon>Pseudomonadota</taxon>
        <taxon>Alphaproteobacteria</taxon>
        <taxon>Hyphomicrobiales</taxon>
        <taxon>Rhizobiaceae</taxon>
        <taxon>Rhizobium/Agrobacterium group</taxon>
        <taxon>Pseudorhizobium</taxon>
    </lineage>
</organism>
<sequence>MMGFFETAFGPAELEILEAALAQWCRERLVDRLSPEAAIAAEVFINLFREGNRTSSELQEAAGHHKWLMEWPSASQGTHPTEAKESTLPTSQCA</sequence>
<evidence type="ECO:0000313" key="3">
    <source>
        <dbReference type="Proteomes" id="UP001549031"/>
    </source>
</evidence>
<feature type="region of interest" description="Disordered" evidence="1">
    <location>
        <begin position="72"/>
        <end position="94"/>
    </location>
</feature>
<dbReference type="EMBL" id="JBEPLJ010000030">
    <property type="protein sequence ID" value="MET3588701.1"/>
    <property type="molecule type" value="Genomic_DNA"/>
</dbReference>
<reference evidence="2 3" key="1">
    <citation type="submission" date="2024-06" db="EMBL/GenBank/DDBJ databases">
        <title>Genomic Encyclopedia of Type Strains, Phase IV (KMG-IV): sequencing the most valuable type-strain genomes for metagenomic binning, comparative biology and taxonomic classification.</title>
        <authorList>
            <person name="Goeker M."/>
        </authorList>
    </citation>
    <scope>NUCLEOTIDE SEQUENCE [LARGE SCALE GENOMIC DNA]</scope>
    <source>
        <strain evidence="2 3">DSM 105042</strain>
    </source>
</reference>